<dbReference type="InterPro" id="IPR027268">
    <property type="entry name" value="Peptidase_M4/M1_CTD_sf"/>
</dbReference>
<dbReference type="InterPro" id="IPR007963">
    <property type="entry name" value="Peptidase_M61_catalytic"/>
</dbReference>
<dbReference type="InterPro" id="IPR024191">
    <property type="entry name" value="Peptidase_M61"/>
</dbReference>
<dbReference type="Pfam" id="PF17899">
    <property type="entry name" value="Peptidase_M61_N"/>
    <property type="match status" value="1"/>
</dbReference>
<organism evidence="3 4">
    <name type="scientific">Belliella marina</name>
    <dbReference type="NCBI Taxonomy" id="1644146"/>
    <lineage>
        <taxon>Bacteria</taxon>
        <taxon>Pseudomonadati</taxon>
        <taxon>Bacteroidota</taxon>
        <taxon>Cytophagia</taxon>
        <taxon>Cytophagales</taxon>
        <taxon>Cyclobacteriaceae</taxon>
        <taxon>Belliella</taxon>
    </lineage>
</organism>
<dbReference type="Proteomes" id="UP001597361">
    <property type="component" value="Unassembled WGS sequence"/>
</dbReference>
<evidence type="ECO:0000313" key="3">
    <source>
        <dbReference type="EMBL" id="MFD2035228.1"/>
    </source>
</evidence>
<dbReference type="Gene3D" id="2.60.40.3650">
    <property type="match status" value="1"/>
</dbReference>
<evidence type="ECO:0000259" key="2">
    <source>
        <dbReference type="Pfam" id="PF17899"/>
    </source>
</evidence>
<evidence type="ECO:0000313" key="4">
    <source>
        <dbReference type="Proteomes" id="UP001597361"/>
    </source>
</evidence>
<proteinExistence type="predicted"/>
<keyword evidence="4" id="KW-1185">Reference proteome</keyword>
<dbReference type="PIRSF" id="PIRSF016493">
    <property type="entry name" value="Glycyl_aminpptds"/>
    <property type="match status" value="1"/>
</dbReference>
<accession>A0ABW4VMP6</accession>
<protein>
    <submittedName>
        <fullName evidence="3">M61 family peptidase</fullName>
    </submittedName>
</protein>
<dbReference type="Gene3D" id="1.10.390.10">
    <property type="entry name" value="Neutral Protease Domain 2"/>
    <property type="match status" value="1"/>
</dbReference>
<comment type="caution">
    <text evidence="3">The sequence shown here is derived from an EMBL/GenBank/DDBJ whole genome shotgun (WGS) entry which is preliminary data.</text>
</comment>
<gene>
    <name evidence="3" type="ORF">ACFSKL_10520</name>
</gene>
<dbReference type="Pfam" id="PF05299">
    <property type="entry name" value="Peptidase_M61"/>
    <property type="match status" value="1"/>
</dbReference>
<dbReference type="InterPro" id="IPR040756">
    <property type="entry name" value="Peptidase_M61_N"/>
</dbReference>
<sequence>MYYSISRDSKTSQFIQITFHITCDAGEKINLQLASWRPGRYELANYSQKIRGFGVSYDGRKVAWKKGSKDLWYFEAVQEGVYEIKYEFYANQMDAGGSWSDENQLYLNFSNFIFEVKGRDTDPITLEIDVPDDYLAASPLSLISKHKWEADSYQHVMDSPFLASKEMSHYNYVVEQTTFHLWFNGEIHFDIGNLTNVFKDFTQLQIEAFGDFPAKDYHFIFQLLPYKHYHGVEHQFSTVITFGPAKSLAEASQMKELIGVSSHELYHFWNVCRIRPKGILPYDLSKEVYLDTGLILEGVTTYMGDLFLLQSGFFSPEEYCEQVLDKLLQKEFDSFGWQNQSIVASSFDLWLDGYKIGIPDKKVSIYNRGALISLCLDLILINNGSSLAEVMREIWLQFGKTGIGYELADFQKSISSKTKNQDSIHDFFGKYVFGNENLYPQLKELLGQAGIEIEEKLDENDKLLHQFGVRVQSGIIKQIHPESDAYQKLMLGDLILRIGESDFSMSLSNPENGLLLWIERYGRKIDVKLEPQELGVFPKFTTTIKEMNEYTKIWMGKV</sequence>
<feature type="domain" description="Peptidase M61 N-terminal" evidence="2">
    <location>
        <begin position="3"/>
        <end position="165"/>
    </location>
</feature>
<reference evidence="4" key="1">
    <citation type="journal article" date="2019" name="Int. J. Syst. Evol. Microbiol.">
        <title>The Global Catalogue of Microorganisms (GCM) 10K type strain sequencing project: providing services to taxonomists for standard genome sequencing and annotation.</title>
        <authorList>
            <consortium name="The Broad Institute Genomics Platform"/>
            <consortium name="The Broad Institute Genome Sequencing Center for Infectious Disease"/>
            <person name="Wu L."/>
            <person name="Ma J."/>
        </authorList>
    </citation>
    <scope>NUCLEOTIDE SEQUENCE [LARGE SCALE GENOMIC DNA]</scope>
    <source>
        <strain evidence="4">CGMCC 1.15180</strain>
    </source>
</reference>
<evidence type="ECO:0000259" key="1">
    <source>
        <dbReference type="Pfam" id="PF05299"/>
    </source>
</evidence>
<dbReference type="EMBL" id="JBHUHR010000028">
    <property type="protein sequence ID" value="MFD2035228.1"/>
    <property type="molecule type" value="Genomic_DNA"/>
</dbReference>
<name>A0ABW4VMP6_9BACT</name>
<feature type="domain" description="Peptidase M61 catalytic" evidence="1">
    <location>
        <begin position="257"/>
        <end position="372"/>
    </location>
</feature>
<dbReference type="RefSeq" id="WP_376886055.1">
    <property type="nucleotide sequence ID" value="NZ_JBHUHR010000028.1"/>
</dbReference>